<keyword evidence="1" id="KW-0472">Membrane</keyword>
<accession>A0A3B0TXR1</accession>
<organism evidence="2">
    <name type="scientific">hydrothermal vent metagenome</name>
    <dbReference type="NCBI Taxonomy" id="652676"/>
    <lineage>
        <taxon>unclassified sequences</taxon>
        <taxon>metagenomes</taxon>
        <taxon>ecological metagenomes</taxon>
    </lineage>
</organism>
<proteinExistence type="predicted"/>
<evidence type="ECO:0000313" key="2">
    <source>
        <dbReference type="EMBL" id="VAW20983.1"/>
    </source>
</evidence>
<keyword evidence="1" id="KW-1133">Transmembrane helix</keyword>
<evidence type="ECO:0000256" key="1">
    <source>
        <dbReference type="SAM" id="Phobius"/>
    </source>
</evidence>
<gene>
    <name evidence="2" type="ORF">MNBD_BACTEROID04-601</name>
</gene>
<protein>
    <submittedName>
        <fullName evidence="2">Uncharacterized protein</fullName>
    </submittedName>
</protein>
<name>A0A3B0TXR1_9ZZZZ</name>
<dbReference type="EMBL" id="UOER01000081">
    <property type="protein sequence ID" value="VAW20983.1"/>
    <property type="molecule type" value="Genomic_DNA"/>
</dbReference>
<sequence>GIMLLILIIVSLNFYLLNNIIGKSNSKEGFKKSIQLHQ</sequence>
<dbReference type="AlphaFoldDB" id="A0A3B0TXR1"/>
<reference evidence="2" key="1">
    <citation type="submission" date="2018-06" db="EMBL/GenBank/DDBJ databases">
        <authorList>
            <person name="Zhirakovskaya E."/>
        </authorList>
    </citation>
    <scope>NUCLEOTIDE SEQUENCE</scope>
</reference>
<keyword evidence="1" id="KW-0812">Transmembrane</keyword>
<feature type="non-terminal residue" evidence="2">
    <location>
        <position position="1"/>
    </location>
</feature>
<feature type="transmembrane region" description="Helical" evidence="1">
    <location>
        <begin position="6"/>
        <end position="22"/>
    </location>
</feature>